<dbReference type="PANTHER" id="PTHR22916">
    <property type="entry name" value="GLYCOSYLTRANSFERASE"/>
    <property type="match status" value="1"/>
</dbReference>
<evidence type="ECO:0000259" key="3">
    <source>
        <dbReference type="Pfam" id="PF00535"/>
    </source>
</evidence>
<gene>
    <name evidence="5" type="ORF">GCM10010529_27450</name>
</gene>
<proteinExistence type="predicted"/>
<sequence>MTSEPNTLQYRIAQLEQGLELFDTLSSEPAAAAAPLEDLLQDSRFRQLSPLRATPFTHGALNAEELLESIRPAMEALPAGEMGISRPHSRLRIAVVCDSFFYQSMDGLVDLLPLKPKDWRAHLTQENRPDLLLVAATWKGVDGKSWIGNARPGSWRRRQLTDVIMRTFREHGVPVVYYGKEDPPNYELFLSLAQAADHILTTAEEMVPQYERDCPDAQSIGVLPFGVNPLVHTPIGSRPAAGELIHFAGSWLPEKYPQRTTYGSWALNGVIQSGYPLVIIDRHSAFEPSPYDRRYSYPRGYAPYIAPAQPLEDLMELQRVTDVAVNLNSVVASQSMFANRVLELQASGTMVISTYNQGVNSFYPQVHIANSADDVAAMLNSITLEELRRVQGDGIRKVFLDDHAINRLAAIARAAGVRPPQDSERILAVTDRPTEALAREMAEQTHSEIPLTTWDRLAQHDGDYDILLPVTPDRHYTPRYAADHAAAFAYQSAGITTKLEGTAAETDDDAHRHHSGIRRLELTAWWRPSVDGVDSPGALASRAREARVYAVDHLNHHPANRAVTISPNTGELSGVAQALKDIQDDLVYSNADPAQLGHSAHGPLARRILTPRRPAPDPVLGDDLDGARREFRTVAQQYGLTLTVVVPVFNNGDHLRHKCFASLRRSTIFDTMHVLLIDDGSTDAATTDTVEDLAHTYPNVSAFHHPRGGSGSASRPRNTGLQLAATEFITYLDPDNEAVESGYTRLYEEIVDHPEVDFALGHMTLWRNTPTRRRQKNVKTVKFLSSLAKGMEEDELGNLLSDDDVLTRTAFIPFSIQAMIARTDWLRALGIRQPVGGVGQDSYFSQQMLHYARRIRPVRAKVHTYYSEVSDSTVNTVSARLFHRYVTLERDRCEWLRSVGLLEAYRRTRLEDYLVTWYLKKLAGVPADQWLEAAQTLAWIVDLYGGYDGDRPEILAFYDALRTGEENVR</sequence>
<evidence type="ECO:0008006" key="7">
    <source>
        <dbReference type="Google" id="ProtNLM"/>
    </source>
</evidence>
<dbReference type="Pfam" id="PF00535">
    <property type="entry name" value="Glycos_transf_2"/>
    <property type="match status" value="1"/>
</dbReference>
<evidence type="ECO:0000313" key="6">
    <source>
        <dbReference type="Proteomes" id="UP001500236"/>
    </source>
</evidence>
<reference evidence="6" key="1">
    <citation type="journal article" date="2019" name="Int. J. Syst. Evol. Microbiol.">
        <title>The Global Catalogue of Microorganisms (GCM) 10K type strain sequencing project: providing services to taxonomists for standard genome sequencing and annotation.</title>
        <authorList>
            <consortium name="The Broad Institute Genomics Platform"/>
            <consortium name="The Broad Institute Genome Sequencing Center for Infectious Disease"/>
            <person name="Wu L."/>
            <person name="Ma J."/>
        </authorList>
    </citation>
    <scope>NUCLEOTIDE SEQUENCE [LARGE SCALE GENOMIC DNA]</scope>
    <source>
        <strain evidence="6">JCM 14309</strain>
    </source>
</reference>
<dbReference type="EMBL" id="BAAAVT010000021">
    <property type="protein sequence ID" value="GAA3074072.1"/>
    <property type="molecule type" value="Genomic_DNA"/>
</dbReference>
<comment type="caution">
    <text evidence="5">The sequence shown here is derived from an EMBL/GenBank/DDBJ whole genome shotgun (WGS) entry which is preliminary data.</text>
</comment>
<dbReference type="Gene3D" id="3.90.550.10">
    <property type="entry name" value="Spore Coat Polysaccharide Biosynthesis Protein SpsA, Chain A"/>
    <property type="match status" value="1"/>
</dbReference>
<dbReference type="PANTHER" id="PTHR22916:SF51">
    <property type="entry name" value="GLYCOSYLTRANSFERASE EPSH-RELATED"/>
    <property type="match status" value="1"/>
</dbReference>
<evidence type="ECO:0000259" key="4">
    <source>
        <dbReference type="Pfam" id="PF13524"/>
    </source>
</evidence>
<keyword evidence="6" id="KW-1185">Reference proteome</keyword>
<name>A0ABP6M2S5_9MICC</name>
<dbReference type="InterPro" id="IPR029044">
    <property type="entry name" value="Nucleotide-diphossugar_trans"/>
</dbReference>
<feature type="domain" description="Spore protein YkvP/CgeB glycosyl transferase-like" evidence="4">
    <location>
        <begin position="312"/>
        <end position="407"/>
    </location>
</feature>
<accession>A0ABP6M2S5</accession>
<keyword evidence="2" id="KW-0808">Transferase</keyword>
<protein>
    <recommendedName>
        <fullName evidence="7">Glycosyltransferase</fullName>
    </recommendedName>
</protein>
<dbReference type="SUPFAM" id="SSF53448">
    <property type="entry name" value="Nucleotide-diphospho-sugar transferases"/>
    <property type="match status" value="1"/>
</dbReference>
<dbReference type="Proteomes" id="UP001500236">
    <property type="component" value="Unassembled WGS sequence"/>
</dbReference>
<dbReference type="CDD" id="cd00761">
    <property type="entry name" value="Glyco_tranf_GTA_type"/>
    <property type="match status" value="1"/>
</dbReference>
<dbReference type="InterPro" id="IPR055259">
    <property type="entry name" value="YkvP/CgeB_Glyco_trans-like"/>
</dbReference>
<organism evidence="5 6">
    <name type="scientific">Nesterenkonia aethiopica</name>
    <dbReference type="NCBI Taxonomy" id="269144"/>
    <lineage>
        <taxon>Bacteria</taxon>
        <taxon>Bacillati</taxon>
        <taxon>Actinomycetota</taxon>
        <taxon>Actinomycetes</taxon>
        <taxon>Micrococcales</taxon>
        <taxon>Micrococcaceae</taxon>
        <taxon>Nesterenkonia</taxon>
    </lineage>
</organism>
<dbReference type="Pfam" id="PF13524">
    <property type="entry name" value="Glyco_trans_1_2"/>
    <property type="match status" value="1"/>
</dbReference>
<evidence type="ECO:0000256" key="1">
    <source>
        <dbReference type="ARBA" id="ARBA00022676"/>
    </source>
</evidence>
<evidence type="ECO:0000256" key="2">
    <source>
        <dbReference type="ARBA" id="ARBA00022679"/>
    </source>
</evidence>
<dbReference type="RefSeq" id="WP_344744811.1">
    <property type="nucleotide sequence ID" value="NZ_BAAAVT010000021.1"/>
</dbReference>
<dbReference type="InterPro" id="IPR001173">
    <property type="entry name" value="Glyco_trans_2-like"/>
</dbReference>
<feature type="domain" description="Glycosyltransferase 2-like" evidence="3">
    <location>
        <begin position="643"/>
        <end position="760"/>
    </location>
</feature>
<evidence type="ECO:0000313" key="5">
    <source>
        <dbReference type="EMBL" id="GAA3074072.1"/>
    </source>
</evidence>
<keyword evidence="1" id="KW-0328">Glycosyltransferase</keyword>